<dbReference type="Pfam" id="PF00582">
    <property type="entry name" value="Usp"/>
    <property type="match status" value="2"/>
</dbReference>
<evidence type="ECO:0000313" key="4">
    <source>
        <dbReference type="Proteomes" id="UP000064921"/>
    </source>
</evidence>
<dbReference type="KEGG" id="pphr:APZ00_17055"/>
<protein>
    <recommendedName>
        <fullName evidence="2">UspA domain-containing protein</fullName>
    </recommendedName>
</protein>
<feature type="domain" description="UspA" evidence="2">
    <location>
        <begin position="139"/>
        <end position="277"/>
    </location>
</feature>
<dbReference type="CDD" id="cd00293">
    <property type="entry name" value="USP-like"/>
    <property type="match status" value="2"/>
</dbReference>
<dbReference type="Gene3D" id="3.40.50.620">
    <property type="entry name" value="HUPs"/>
    <property type="match status" value="2"/>
</dbReference>
<dbReference type="RefSeq" id="WP_058899645.1">
    <property type="nucleotide sequence ID" value="NZ_CP013068.1"/>
</dbReference>
<organism evidence="3 4">
    <name type="scientific">Pannonibacter phragmitetus</name>
    <dbReference type="NCBI Taxonomy" id="121719"/>
    <lineage>
        <taxon>Bacteria</taxon>
        <taxon>Pseudomonadati</taxon>
        <taxon>Pseudomonadota</taxon>
        <taxon>Alphaproteobacteria</taxon>
        <taxon>Hyphomicrobiales</taxon>
        <taxon>Stappiaceae</taxon>
        <taxon>Pannonibacter</taxon>
    </lineage>
</organism>
<dbReference type="EMBL" id="CP013068">
    <property type="protein sequence ID" value="ALV28559.1"/>
    <property type="molecule type" value="Genomic_DNA"/>
</dbReference>
<reference evidence="3 4" key="1">
    <citation type="submission" date="2015-10" db="EMBL/GenBank/DDBJ databases">
        <title>The world's first case of liver abscess caused by Pannonibacter phragmitetus.</title>
        <authorList>
            <person name="Ming D."/>
            <person name="Wang M."/>
            <person name="Zhou Y."/>
            <person name="Jiang T."/>
            <person name="Hu S."/>
        </authorList>
    </citation>
    <scope>NUCLEOTIDE SEQUENCE [LARGE SCALE GENOMIC DNA]</scope>
    <source>
        <strain evidence="3 4">31801</strain>
    </source>
</reference>
<dbReference type="PANTHER" id="PTHR46268:SF6">
    <property type="entry name" value="UNIVERSAL STRESS PROTEIN UP12"/>
    <property type="match status" value="1"/>
</dbReference>
<dbReference type="InterPro" id="IPR006016">
    <property type="entry name" value="UspA"/>
</dbReference>
<sequence length="283" mass="30096">MQTILVAVDFQHDAAQVLARAAQLSAQHGAAVTVQHVVENMDVGEPELQGAVDQHSRTTLEALARAAGFAATPSLKVEFGVPHRCVNTAARELSADIILIGPGQPSTVMQRVFGSTADRVVRTASVPVLVVRNKSAQPYRSVAVAVDFSPLSEAALEAARTLVPDARIDLVHAYEVPLPFEQAMLRVGTRPEDAERFRQAKMNDCRRQLADFARKHASGADALVLRGAPGTALVELSRSGRVDLLALGTQGRNAAAQALLGSVARRLLSEAGCDLLVAGHIRE</sequence>
<proteinExistence type="inferred from homology"/>
<dbReference type="PANTHER" id="PTHR46268">
    <property type="entry name" value="STRESS RESPONSE PROTEIN NHAX"/>
    <property type="match status" value="1"/>
</dbReference>
<dbReference type="InterPro" id="IPR014729">
    <property type="entry name" value="Rossmann-like_a/b/a_fold"/>
</dbReference>
<keyword evidence="4" id="KW-1185">Reference proteome</keyword>
<feature type="domain" description="UspA" evidence="2">
    <location>
        <begin position="1"/>
        <end position="132"/>
    </location>
</feature>
<gene>
    <name evidence="3" type="ORF">APZ00_17055</name>
</gene>
<dbReference type="InterPro" id="IPR006015">
    <property type="entry name" value="Universal_stress_UspA"/>
</dbReference>
<name>A0A0U3EQN5_9HYPH</name>
<dbReference type="SUPFAM" id="SSF52402">
    <property type="entry name" value="Adenine nucleotide alpha hydrolases-like"/>
    <property type="match status" value="2"/>
</dbReference>
<accession>A0A0U3EQN5</accession>
<evidence type="ECO:0000313" key="3">
    <source>
        <dbReference type="EMBL" id="ALV28559.1"/>
    </source>
</evidence>
<dbReference type="AlphaFoldDB" id="A0A0U3EQN5"/>
<dbReference type="STRING" id="121719.APZ00_17055"/>
<evidence type="ECO:0000259" key="2">
    <source>
        <dbReference type="Pfam" id="PF00582"/>
    </source>
</evidence>
<comment type="similarity">
    <text evidence="1">Belongs to the universal stress protein A family.</text>
</comment>
<dbReference type="Proteomes" id="UP000064921">
    <property type="component" value="Chromosome"/>
</dbReference>
<evidence type="ECO:0000256" key="1">
    <source>
        <dbReference type="ARBA" id="ARBA00008791"/>
    </source>
</evidence>
<dbReference type="PRINTS" id="PR01438">
    <property type="entry name" value="UNVRSLSTRESS"/>
</dbReference>